<evidence type="ECO:0008006" key="9">
    <source>
        <dbReference type="Google" id="ProtNLM"/>
    </source>
</evidence>
<evidence type="ECO:0000259" key="4">
    <source>
        <dbReference type="Pfam" id="PF00931"/>
    </source>
</evidence>
<dbReference type="InterPro" id="IPR036388">
    <property type="entry name" value="WH-like_DNA-bd_sf"/>
</dbReference>
<organism evidence="7 8">
    <name type="scientific">Miscanthus lutarioriparius</name>
    <dbReference type="NCBI Taxonomy" id="422564"/>
    <lineage>
        <taxon>Eukaryota</taxon>
        <taxon>Viridiplantae</taxon>
        <taxon>Streptophyta</taxon>
        <taxon>Embryophyta</taxon>
        <taxon>Tracheophyta</taxon>
        <taxon>Spermatophyta</taxon>
        <taxon>Magnoliopsida</taxon>
        <taxon>Liliopsida</taxon>
        <taxon>Poales</taxon>
        <taxon>Poaceae</taxon>
        <taxon>PACMAD clade</taxon>
        <taxon>Panicoideae</taxon>
        <taxon>Andropogonodae</taxon>
        <taxon>Andropogoneae</taxon>
        <taxon>Saccharinae</taxon>
        <taxon>Miscanthus</taxon>
    </lineage>
</organism>
<evidence type="ECO:0000256" key="3">
    <source>
        <dbReference type="ARBA" id="ARBA00022821"/>
    </source>
</evidence>
<dbReference type="Gene3D" id="3.80.10.10">
    <property type="entry name" value="Ribonuclease Inhibitor"/>
    <property type="match status" value="1"/>
</dbReference>
<dbReference type="InterPro" id="IPR038005">
    <property type="entry name" value="RX-like_CC"/>
</dbReference>
<dbReference type="AlphaFoldDB" id="A0A811QBU1"/>
<dbReference type="PANTHER" id="PTHR23155:SF1116">
    <property type="entry name" value="OS12G0273300 PROTEIN"/>
    <property type="match status" value="1"/>
</dbReference>
<protein>
    <recommendedName>
        <fullName evidence="9">NB-ARC domain-containing protein</fullName>
    </recommendedName>
</protein>
<gene>
    <name evidence="7" type="ORF">NCGR_LOCUS36722</name>
</gene>
<keyword evidence="2" id="KW-0547">Nucleotide-binding</keyword>
<dbReference type="Pfam" id="PF23598">
    <property type="entry name" value="LRR_14"/>
    <property type="match status" value="1"/>
</dbReference>
<proteinExistence type="predicted"/>
<dbReference type="InterPro" id="IPR055414">
    <property type="entry name" value="LRR_R13L4/SHOC2-like"/>
</dbReference>
<dbReference type="SUPFAM" id="SSF52058">
    <property type="entry name" value="L domain-like"/>
    <property type="match status" value="1"/>
</dbReference>
<dbReference type="FunFam" id="1.10.10.10:FF:000322">
    <property type="entry name" value="Probable disease resistance protein At1g63360"/>
    <property type="match status" value="1"/>
</dbReference>
<comment type="caution">
    <text evidence="7">The sequence shown here is derived from an EMBL/GenBank/DDBJ whole genome shotgun (WGS) entry which is preliminary data.</text>
</comment>
<dbReference type="CDD" id="cd14798">
    <property type="entry name" value="RX-CC_like"/>
    <property type="match status" value="1"/>
</dbReference>
<dbReference type="OrthoDB" id="689810at2759"/>
<dbReference type="PRINTS" id="PR00364">
    <property type="entry name" value="DISEASERSIST"/>
</dbReference>
<dbReference type="GO" id="GO:0042742">
    <property type="term" value="P:defense response to bacterium"/>
    <property type="evidence" value="ECO:0007669"/>
    <property type="project" value="UniProtKB-ARBA"/>
</dbReference>
<dbReference type="GO" id="GO:0043531">
    <property type="term" value="F:ADP binding"/>
    <property type="evidence" value="ECO:0007669"/>
    <property type="project" value="InterPro"/>
</dbReference>
<feature type="domain" description="Disease resistance protein winged helix" evidence="5">
    <location>
        <begin position="281"/>
        <end position="354"/>
    </location>
</feature>
<dbReference type="Proteomes" id="UP000604825">
    <property type="component" value="Unassembled WGS sequence"/>
</dbReference>
<dbReference type="InterPro" id="IPR042197">
    <property type="entry name" value="Apaf_helical"/>
</dbReference>
<name>A0A811QBU1_9POAL</name>
<sequence length="765" mass="87842">MEVVTGALPRFLPMLTDLLVSGYKLQKSVKSGIMFLQVELESMQGAIEKISEMPPEQLDKQDKIWARDVRELSYDIEDCIDALMTVSIVGFGGLGKTTLAKAVYEKIGAQFDCRAFVSISQTPDMVKLFRSLLYELSIRINDEEMNEKWLINKLREFLQEKRYFIVFDDIWDISVWKVIKCALPDMKKNNNNDNKQYLAEELAEVSHTMLKKCAGVPLAIISIASLLRSKGRSKTEWCNVCNSIGTGLEDSLDVKNMRKILSFSYYDLPYHLRTCLLYLSVFPEDYKISKDRLIKMWIAEGFIRCEKQKKRGLFELGESYFHELINRSMIQPVYTKYSTVIEQCCLHDMVLDLIRSLSSEENFIDILNDVDLKSPSHKARRLCAQYGKVDLATTQATRSLHQVRSLVFVHSTLGKMPSLGKFRVLRVLDLPGCDLSQECSLKYLGKLRHLRYLGLRCTRIAELPKAIKNLVFLQTLDVTANHNLRRLPTEVVKLRNLTSLHFDRWIEVPERIGKLTSLEQLSRFGINDSGNNIKELGRLTELRELCIVCHTQWNDCLEKSLVESLSKLQKIQTLSFQISDGRGNLSAWVAPRHLRKLDLTGCWFSNLPAWMNHKFLLDVAFLCISVRKLQQQDLEILGTLPALHYLNLKVDHGNLIIHRGFFIGAYSFPCLVQCLLREFGGPVVFKQGAMPRLTSLELTFPMCTSREIIDMGLGNLSTLQNIAICFNNVKTSKIDAEDTLMHVTEIHPNRPTIEINYQRRCRWTS</sequence>
<dbReference type="Pfam" id="PF23559">
    <property type="entry name" value="WHD_DRP"/>
    <property type="match status" value="1"/>
</dbReference>
<dbReference type="Pfam" id="PF00931">
    <property type="entry name" value="NB-ARC"/>
    <property type="match status" value="1"/>
</dbReference>
<dbReference type="InterPro" id="IPR044974">
    <property type="entry name" value="Disease_R_plants"/>
</dbReference>
<keyword evidence="1" id="KW-0677">Repeat</keyword>
<keyword evidence="8" id="KW-1185">Reference proteome</keyword>
<evidence type="ECO:0000256" key="1">
    <source>
        <dbReference type="ARBA" id="ARBA00022737"/>
    </source>
</evidence>
<dbReference type="EMBL" id="CAJGYO010000009">
    <property type="protein sequence ID" value="CAD6253083.1"/>
    <property type="molecule type" value="Genomic_DNA"/>
</dbReference>
<evidence type="ECO:0000313" key="8">
    <source>
        <dbReference type="Proteomes" id="UP000604825"/>
    </source>
</evidence>
<evidence type="ECO:0000259" key="6">
    <source>
        <dbReference type="Pfam" id="PF23598"/>
    </source>
</evidence>
<dbReference type="Gene3D" id="1.10.8.430">
    <property type="entry name" value="Helical domain of apoptotic protease-activating factors"/>
    <property type="match status" value="1"/>
</dbReference>
<reference evidence="7" key="1">
    <citation type="submission" date="2020-10" db="EMBL/GenBank/DDBJ databases">
        <authorList>
            <person name="Han B."/>
            <person name="Lu T."/>
            <person name="Zhao Q."/>
            <person name="Huang X."/>
            <person name="Zhao Y."/>
        </authorList>
    </citation>
    <scope>NUCLEOTIDE SEQUENCE</scope>
</reference>
<dbReference type="InterPro" id="IPR058922">
    <property type="entry name" value="WHD_DRP"/>
</dbReference>
<dbReference type="GO" id="GO:0009626">
    <property type="term" value="P:plant-type hypersensitive response"/>
    <property type="evidence" value="ECO:0007669"/>
    <property type="project" value="UniProtKB-ARBA"/>
</dbReference>
<dbReference type="InterPro" id="IPR032675">
    <property type="entry name" value="LRR_dom_sf"/>
</dbReference>
<evidence type="ECO:0000259" key="5">
    <source>
        <dbReference type="Pfam" id="PF23559"/>
    </source>
</evidence>
<dbReference type="Gene3D" id="1.10.10.10">
    <property type="entry name" value="Winged helix-like DNA-binding domain superfamily/Winged helix DNA-binding domain"/>
    <property type="match status" value="1"/>
</dbReference>
<keyword evidence="3" id="KW-0611">Plant defense</keyword>
<dbReference type="InterPro" id="IPR002182">
    <property type="entry name" value="NB-ARC"/>
</dbReference>
<dbReference type="InterPro" id="IPR027417">
    <property type="entry name" value="P-loop_NTPase"/>
</dbReference>
<dbReference type="SUPFAM" id="SSF52540">
    <property type="entry name" value="P-loop containing nucleoside triphosphate hydrolases"/>
    <property type="match status" value="1"/>
</dbReference>
<dbReference type="PANTHER" id="PTHR23155">
    <property type="entry name" value="DISEASE RESISTANCE PROTEIN RP"/>
    <property type="match status" value="1"/>
</dbReference>
<dbReference type="Gene3D" id="3.40.50.300">
    <property type="entry name" value="P-loop containing nucleotide triphosphate hydrolases"/>
    <property type="match status" value="1"/>
</dbReference>
<feature type="domain" description="Disease resistance R13L4/SHOC-2-like LRR" evidence="6">
    <location>
        <begin position="402"/>
        <end position="753"/>
    </location>
</feature>
<accession>A0A811QBU1</accession>
<evidence type="ECO:0000313" key="7">
    <source>
        <dbReference type="EMBL" id="CAD6253083.1"/>
    </source>
</evidence>
<dbReference type="GO" id="GO:0002758">
    <property type="term" value="P:innate immune response-activating signaling pathway"/>
    <property type="evidence" value="ECO:0007669"/>
    <property type="project" value="UniProtKB-ARBA"/>
</dbReference>
<evidence type="ECO:0000256" key="2">
    <source>
        <dbReference type="ARBA" id="ARBA00022741"/>
    </source>
</evidence>
<feature type="domain" description="NB-ARC" evidence="4">
    <location>
        <begin position="85"/>
        <end position="188"/>
    </location>
</feature>